<comment type="similarity">
    <text evidence="3">Belongs to the glycosyl hydrolase 5 (cellulase A) family.</text>
</comment>
<organism evidence="5 6">
    <name type="scientific">Carboxylicivirga sediminis</name>
    <dbReference type="NCBI Taxonomy" id="2006564"/>
    <lineage>
        <taxon>Bacteria</taxon>
        <taxon>Pseudomonadati</taxon>
        <taxon>Bacteroidota</taxon>
        <taxon>Bacteroidia</taxon>
        <taxon>Marinilabiliales</taxon>
        <taxon>Marinilabiliaceae</taxon>
        <taxon>Carboxylicivirga</taxon>
    </lineage>
</organism>
<dbReference type="SUPFAM" id="SSF51445">
    <property type="entry name" value="(Trans)glycosidases"/>
    <property type="match status" value="1"/>
</dbReference>
<dbReference type="Pfam" id="PF00150">
    <property type="entry name" value="Cellulase"/>
    <property type="match status" value="1"/>
</dbReference>
<sequence length="130" mass="14870">MKKVAIVLLVGLLFWSCTNERGVPMPSKITVKGDIFIDQYGRQVILNGINVVNKNKDDNYLYKGGQEFYKLLKQQGFNCIRLGIIWDGLEPQPGVYNEAYLKELDKRIAWAADNGLFVVLDMHQDLYSVK</sequence>
<evidence type="ECO:0000256" key="2">
    <source>
        <dbReference type="ARBA" id="ARBA00023295"/>
    </source>
</evidence>
<dbReference type="InterPro" id="IPR052066">
    <property type="entry name" value="Glycosphingolipid_Hydrolases"/>
</dbReference>
<keyword evidence="2 3" id="KW-0326">Glycosidase</keyword>
<dbReference type="GO" id="GO:0000272">
    <property type="term" value="P:polysaccharide catabolic process"/>
    <property type="evidence" value="ECO:0007669"/>
    <property type="project" value="InterPro"/>
</dbReference>
<reference evidence="5" key="2">
    <citation type="submission" date="2021-04" db="EMBL/GenBank/DDBJ databases">
        <authorList>
            <person name="Zhang T."/>
            <person name="Zhang Y."/>
            <person name="Lu D."/>
            <person name="Zuo D."/>
            <person name="Du Z."/>
        </authorList>
    </citation>
    <scope>NUCLEOTIDE SEQUENCE</scope>
    <source>
        <strain evidence="5">JR1</strain>
    </source>
</reference>
<dbReference type="GO" id="GO:0004553">
    <property type="term" value="F:hydrolase activity, hydrolyzing O-glycosyl compounds"/>
    <property type="evidence" value="ECO:0007669"/>
    <property type="project" value="InterPro"/>
</dbReference>
<proteinExistence type="inferred from homology"/>
<dbReference type="Gene3D" id="3.20.20.80">
    <property type="entry name" value="Glycosidases"/>
    <property type="match status" value="1"/>
</dbReference>
<name>A0A941IXD5_9BACT</name>
<dbReference type="PANTHER" id="PTHR31308:SF3">
    <property type="entry name" value="ENDOGLYCOCERAMIDASE"/>
    <property type="match status" value="1"/>
</dbReference>
<comment type="caution">
    <text evidence="5">The sequence shown here is derived from an EMBL/GenBank/DDBJ whole genome shotgun (WGS) entry which is preliminary data.</text>
</comment>
<evidence type="ECO:0000256" key="1">
    <source>
        <dbReference type="ARBA" id="ARBA00022801"/>
    </source>
</evidence>
<evidence type="ECO:0000256" key="3">
    <source>
        <dbReference type="RuleBase" id="RU361153"/>
    </source>
</evidence>
<protein>
    <submittedName>
        <fullName evidence="5">Cellulase family glycosylhydrolase</fullName>
    </submittedName>
</protein>
<dbReference type="PANTHER" id="PTHR31308">
    <property type="match status" value="1"/>
</dbReference>
<gene>
    <name evidence="5" type="ORF">KDU71_03275</name>
</gene>
<keyword evidence="1 3" id="KW-0378">Hydrolase</keyword>
<dbReference type="InterPro" id="IPR017853">
    <property type="entry name" value="GH"/>
</dbReference>
<evidence type="ECO:0000313" key="6">
    <source>
        <dbReference type="Proteomes" id="UP000679220"/>
    </source>
</evidence>
<reference evidence="5" key="1">
    <citation type="journal article" date="2018" name="Int. J. Syst. Evol. Microbiol.">
        <title>Carboxylicivirga sediminis sp. nov., isolated from coastal sediment.</title>
        <authorList>
            <person name="Wang F.Q."/>
            <person name="Ren L.H."/>
            <person name="Zou R.J."/>
            <person name="Sun Y.Z."/>
            <person name="Liu X.J."/>
            <person name="Jiang F."/>
            <person name="Liu L.J."/>
        </authorList>
    </citation>
    <scope>NUCLEOTIDE SEQUENCE</scope>
    <source>
        <strain evidence="5">JR1</strain>
    </source>
</reference>
<accession>A0A941IXD5</accession>
<dbReference type="EMBL" id="JAGTAR010000003">
    <property type="protein sequence ID" value="MBR8534567.1"/>
    <property type="molecule type" value="Genomic_DNA"/>
</dbReference>
<dbReference type="InterPro" id="IPR001547">
    <property type="entry name" value="Glyco_hydro_5"/>
</dbReference>
<dbReference type="Proteomes" id="UP000679220">
    <property type="component" value="Unassembled WGS sequence"/>
</dbReference>
<keyword evidence="6" id="KW-1185">Reference proteome</keyword>
<evidence type="ECO:0000259" key="4">
    <source>
        <dbReference type="Pfam" id="PF00150"/>
    </source>
</evidence>
<dbReference type="AlphaFoldDB" id="A0A941IXD5"/>
<feature type="domain" description="Glycoside hydrolase family 5" evidence="4">
    <location>
        <begin position="38"/>
        <end position="125"/>
    </location>
</feature>
<evidence type="ECO:0000313" key="5">
    <source>
        <dbReference type="EMBL" id="MBR8534567.1"/>
    </source>
</evidence>